<evidence type="ECO:0000256" key="3">
    <source>
        <dbReference type="ARBA" id="ARBA00022801"/>
    </source>
</evidence>
<dbReference type="Pfam" id="PF00383">
    <property type="entry name" value="dCMP_cyt_deam_1"/>
    <property type="match status" value="1"/>
</dbReference>
<dbReference type="SUPFAM" id="SSF53927">
    <property type="entry name" value="Cytidine deaminase-like"/>
    <property type="match status" value="1"/>
</dbReference>
<name>A0A183GHI4_HELPZ</name>
<keyword evidence="8" id="KW-1185">Reference proteome</keyword>
<protein>
    <submittedName>
        <fullName evidence="9">CMP/dCMP-type deaminase domain-containing protein</fullName>
    </submittedName>
</protein>
<dbReference type="AlphaFoldDB" id="A0A183GHI4"/>
<accession>A0A3P8G465</accession>
<dbReference type="InterPro" id="IPR050202">
    <property type="entry name" value="Cyt/Deoxycyt_deaminase"/>
</dbReference>
<dbReference type="GO" id="GO:0005829">
    <property type="term" value="C:cytosol"/>
    <property type="evidence" value="ECO:0007669"/>
    <property type="project" value="TreeGrafter"/>
</dbReference>
<dbReference type="PROSITE" id="PS00903">
    <property type="entry name" value="CYT_DCMP_DEAMINASES_1"/>
    <property type="match status" value="1"/>
</dbReference>
<dbReference type="Gene3D" id="3.40.140.10">
    <property type="entry name" value="Cytidine Deaminase, domain 2"/>
    <property type="match status" value="1"/>
</dbReference>
<dbReference type="PANTHER" id="PTHR11644">
    <property type="entry name" value="CYTIDINE DEAMINASE"/>
    <property type="match status" value="1"/>
</dbReference>
<evidence type="ECO:0000313" key="7">
    <source>
        <dbReference type="EMBL" id="VDP29799.1"/>
    </source>
</evidence>
<dbReference type="PROSITE" id="PS51747">
    <property type="entry name" value="CYT_DCMP_DEAMINASES_2"/>
    <property type="match status" value="1"/>
</dbReference>
<dbReference type="WBParaSite" id="HPBE_0002202401-mRNA-1">
    <property type="protein sequence ID" value="HPBE_0002202401-mRNA-1"/>
    <property type="gene ID" value="HPBE_0002202401"/>
</dbReference>
<feature type="domain" description="CMP/dCMP-type deaminase" evidence="6">
    <location>
        <begin position="39"/>
        <end position="163"/>
    </location>
</feature>
<dbReference type="InterPro" id="IPR016192">
    <property type="entry name" value="APOBEC/CMP_deaminase_Zn-bd"/>
</dbReference>
<reference evidence="9" key="2">
    <citation type="submission" date="2019-09" db="UniProtKB">
        <authorList>
            <consortium name="WormBaseParasite"/>
        </authorList>
    </citation>
    <scope>IDENTIFICATION</scope>
</reference>
<feature type="compositionally biased region" description="Acidic residues" evidence="5">
    <location>
        <begin position="172"/>
        <end position="182"/>
    </location>
</feature>
<comment type="similarity">
    <text evidence="1">Belongs to the cytidine and deoxycytidylate deaminase family.</text>
</comment>
<accession>A0A183GHI4</accession>
<evidence type="ECO:0000256" key="2">
    <source>
        <dbReference type="ARBA" id="ARBA00022723"/>
    </source>
</evidence>
<evidence type="ECO:0000259" key="6">
    <source>
        <dbReference type="PROSITE" id="PS51747"/>
    </source>
</evidence>
<feature type="region of interest" description="Disordered" evidence="5">
    <location>
        <begin position="161"/>
        <end position="191"/>
    </location>
</feature>
<dbReference type="GO" id="GO:0072527">
    <property type="term" value="P:pyrimidine-containing compound metabolic process"/>
    <property type="evidence" value="ECO:0007669"/>
    <property type="project" value="UniProtKB-ARBA"/>
</dbReference>
<gene>
    <name evidence="7" type="ORF">HPBE_LOCUS22023</name>
</gene>
<dbReference type="GO" id="GO:0055086">
    <property type="term" value="P:nucleobase-containing small molecule metabolic process"/>
    <property type="evidence" value="ECO:0007669"/>
    <property type="project" value="UniProtKB-ARBA"/>
</dbReference>
<sequence>MQGRLKSFDFAAHYLIETKRWEELATLFCQPASIAEAYTWNAPVTRFAAARGSRNRGTLSKFRLRAPSHFRSPTVTANCENASYGGTICAERNAITTALSKGYRKFKAIAVVTELEEPGSPCGMCRQFLIEFGDCRVIMGSSKNNNVKESSLADLLPNAFTPAALNAHEEEGRAEDEDGQDERDDKKKSDE</sequence>
<reference evidence="7 8" key="1">
    <citation type="submission" date="2018-11" db="EMBL/GenBank/DDBJ databases">
        <authorList>
            <consortium name="Pathogen Informatics"/>
        </authorList>
    </citation>
    <scope>NUCLEOTIDE SEQUENCE [LARGE SCALE GENOMIC DNA]</scope>
</reference>
<dbReference type="GO" id="GO:0042802">
    <property type="term" value="F:identical protein binding"/>
    <property type="evidence" value="ECO:0007669"/>
    <property type="project" value="UniProtKB-ARBA"/>
</dbReference>
<dbReference type="GO" id="GO:0004126">
    <property type="term" value="F:cytidine deaminase activity"/>
    <property type="evidence" value="ECO:0007669"/>
    <property type="project" value="TreeGrafter"/>
</dbReference>
<dbReference type="OrthoDB" id="414540at2759"/>
<organism evidence="8 9">
    <name type="scientific">Heligmosomoides polygyrus</name>
    <name type="common">Parasitic roundworm</name>
    <dbReference type="NCBI Taxonomy" id="6339"/>
    <lineage>
        <taxon>Eukaryota</taxon>
        <taxon>Metazoa</taxon>
        <taxon>Ecdysozoa</taxon>
        <taxon>Nematoda</taxon>
        <taxon>Chromadorea</taxon>
        <taxon>Rhabditida</taxon>
        <taxon>Rhabditina</taxon>
        <taxon>Rhabditomorpha</taxon>
        <taxon>Strongyloidea</taxon>
        <taxon>Heligmosomidae</taxon>
        <taxon>Heligmosomoides</taxon>
    </lineage>
</organism>
<keyword evidence="2" id="KW-0479">Metal-binding</keyword>
<evidence type="ECO:0000256" key="4">
    <source>
        <dbReference type="ARBA" id="ARBA00022833"/>
    </source>
</evidence>
<keyword evidence="3" id="KW-0378">Hydrolase</keyword>
<dbReference type="Proteomes" id="UP000050761">
    <property type="component" value="Unassembled WGS sequence"/>
</dbReference>
<dbReference type="InterPro" id="IPR016193">
    <property type="entry name" value="Cytidine_deaminase-like"/>
</dbReference>
<evidence type="ECO:0000256" key="5">
    <source>
        <dbReference type="SAM" id="MobiDB-lite"/>
    </source>
</evidence>
<keyword evidence="4" id="KW-0862">Zinc</keyword>
<evidence type="ECO:0000256" key="1">
    <source>
        <dbReference type="ARBA" id="ARBA00006576"/>
    </source>
</evidence>
<dbReference type="NCBIfam" id="NF004064">
    <property type="entry name" value="PRK05578.1"/>
    <property type="match status" value="1"/>
</dbReference>
<evidence type="ECO:0000313" key="8">
    <source>
        <dbReference type="Proteomes" id="UP000050761"/>
    </source>
</evidence>
<dbReference type="PANTHER" id="PTHR11644:SF11">
    <property type="entry name" value="CYTIDINE DEAMINASE"/>
    <property type="match status" value="1"/>
</dbReference>
<dbReference type="EMBL" id="UZAH01033573">
    <property type="protein sequence ID" value="VDP29799.1"/>
    <property type="molecule type" value="Genomic_DNA"/>
</dbReference>
<dbReference type="GO" id="GO:0008270">
    <property type="term" value="F:zinc ion binding"/>
    <property type="evidence" value="ECO:0007669"/>
    <property type="project" value="InterPro"/>
</dbReference>
<dbReference type="CDD" id="cd01283">
    <property type="entry name" value="cytidine_deaminase"/>
    <property type="match status" value="1"/>
</dbReference>
<evidence type="ECO:0000313" key="9">
    <source>
        <dbReference type="WBParaSite" id="HPBE_0002202401-mRNA-1"/>
    </source>
</evidence>
<dbReference type="InterPro" id="IPR002125">
    <property type="entry name" value="CMP_dCMP_dom"/>
</dbReference>
<proteinExistence type="inferred from homology"/>